<keyword evidence="2" id="KW-1185">Reference proteome</keyword>
<dbReference type="OrthoDB" id="2543597at2759"/>
<comment type="caution">
    <text evidence="1">The sequence shown here is derived from an EMBL/GenBank/DDBJ whole genome shotgun (WGS) entry which is preliminary data.</text>
</comment>
<reference evidence="1" key="1">
    <citation type="submission" date="2021-10" db="EMBL/GenBank/DDBJ databases">
        <title>Tropical sea cucumber genome reveals ecological adaptation and Cuvierian tubules defense mechanism.</title>
        <authorList>
            <person name="Chen T."/>
        </authorList>
    </citation>
    <scope>NUCLEOTIDE SEQUENCE</scope>
    <source>
        <strain evidence="1">Nanhai2018</strain>
        <tissue evidence="1">Muscle</tissue>
    </source>
</reference>
<accession>A0A9Q1H563</accession>
<evidence type="ECO:0000313" key="2">
    <source>
        <dbReference type="Proteomes" id="UP001152320"/>
    </source>
</evidence>
<name>A0A9Q1H563_HOLLE</name>
<gene>
    <name evidence="1" type="ORF">HOLleu_23372</name>
</gene>
<dbReference type="Proteomes" id="UP001152320">
    <property type="component" value="Chromosome 11"/>
</dbReference>
<dbReference type="AlphaFoldDB" id="A0A9Q1H563"/>
<protein>
    <submittedName>
        <fullName evidence="1">Uncharacterized protein</fullName>
    </submittedName>
</protein>
<organism evidence="1 2">
    <name type="scientific">Holothuria leucospilota</name>
    <name type="common">Black long sea cucumber</name>
    <name type="synonym">Mertensiothuria leucospilota</name>
    <dbReference type="NCBI Taxonomy" id="206669"/>
    <lineage>
        <taxon>Eukaryota</taxon>
        <taxon>Metazoa</taxon>
        <taxon>Echinodermata</taxon>
        <taxon>Eleutherozoa</taxon>
        <taxon>Echinozoa</taxon>
        <taxon>Holothuroidea</taxon>
        <taxon>Aspidochirotacea</taxon>
        <taxon>Aspidochirotida</taxon>
        <taxon>Holothuriidae</taxon>
        <taxon>Holothuria</taxon>
    </lineage>
</organism>
<dbReference type="EMBL" id="JAIZAY010000011">
    <property type="protein sequence ID" value="KAJ8033208.1"/>
    <property type="molecule type" value="Genomic_DNA"/>
</dbReference>
<evidence type="ECO:0000313" key="1">
    <source>
        <dbReference type="EMBL" id="KAJ8033208.1"/>
    </source>
</evidence>
<proteinExistence type="predicted"/>
<sequence length="91" mass="10397">MKRSFPRSKIRGIVKRAKPAYKCGKNIDLLVKYIVKLPGPCYLGLSRSTQVLQRLIAYTLSYLYSHATVELVGLEVLRQAILMAAWKDKTR</sequence>